<evidence type="ECO:0000256" key="1">
    <source>
        <dbReference type="ARBA" id="ARBA00022741"/>
    </source>
</evidence>
<sequence>MLDGRLREALRIAGIEELTELQLEAYKKILDGKDVLIIAPTGSGKTEAAIIPIFEKIIRTGITEGILAIYITPLRALNRDMLRRIRGIAEFLGIEIDVRHGDTPESQRARQSKRPPHLLITTPETFQILFLGRNLRKALRNVRYVVIDEIHELIDSERGVQLSVALERLREITRFQTVALSATVSKPEIVSRFVGAKTEVLEWRTDKEYEISVVKPDPDIELAAEMNVDAEIAGGLKFIAEAVKQQGPALIFVNTRQTAEALGVKLKKLINVEVHHGSLSREARVEAEEKFARGELDALICTSSMELGIDIGHVNLVIQYNSPRQAVRLLQRVGRSGHGLGRVSRGYVVAESFDDILESAVIKRRAREGFLEDPEIHFKSLDVLANQICALALEYGRIDAERAYRIVRRAFPYRNLSFEEFEEICRFLVSIGKIFYDEGEIAARRNTRKYFYENISMIPDEKRYRVVDISSGRTIGSLDESFLSTFSGEIFAMKGELWRVLSVDDVVRVEPVSVEGEIPSWVGEEIPVPFEVAQEVGMLRSWLAGIIRAKGERASVMALGVDGDVGVVVKTLKEHIEKGFAVPSDTHVTIEGSENAVVINACFGHKVNETLGRILALLLTARKGSSVAVEVDPYRIRLTPAKPQEVENIIRSINPDSVESLAERAVFDTKLMQWKVVNAARKFGFLSKDDELSRINVRNLVVKLKETPIYREALREIFVEKMDVERTAEIIEKIQNGEIELSVYSELSPISLAARQRVADILAVKSSEALLKAFRERLEKEVVRIYCLNCRASYTEMVGRFEGFTCIRCGSRMIAVFNARRDVKEFSKNELFKLANLVMGYGKRAVYALSTYGIGPETAARILSRFFPTEEDFFKALIEAERNYVRTRKFWS</sequence>
<dbReference type="Gene3D" id="3.40.50.300">
    <property type="entry name" value="P-loop containing nucleotide triphosphate hydrolases"/>
    <property type="match status" value="2"/>
</dbReference>
<protein>
    <submittedName>
        <fullName evidence="12">DEAD/DEAH box helicase</fullName>
    </submittedName>
</protein>
<keyword evidence="1" id="KW-0547">Nucleotide-binding</keyword>
<comment type="caution">
    <text evidence="12">The sequence shown here is derived from an EMBL/GenBank/DDBJ whole genome shotgun (WGS) entry which is preliminary data.</text>
</comment>
<evidence type="ECO:0000256" key="8">
    <source>
        <dbReference type="ARBA" id="ARBA00023235"/>
    </source>
</evidence>
<dbReference type="SMART" id="SM00487">
    <property type="entry name" value="DEXDc"/>
    <property type="match status" value="1"/>
</dbReference>
<keyword evidence="7" id="KW-0234">DNA repair</keyword>
<dbReference type="GO" id="GO:0004386">
    <property type="term" value="F:helicase activity"/>
    <property type="evidence" value="ECO:0007669"/>
    <property type="project" value="UniProtKB-KW"/>
</dbReference>
<dbReference type="GO" id="GO:0140097">
    <property type="term" value="F:catalytic activity, acting on DNA"/>
    <property type="evidence" value="ECO:0007669"/>
    <property type="project" value="UniProtKB-ARBA"/>
</dbReference>
<dbReference type="Pfam" id="PF00271">
    <property type="entry name" value="Helicase_C"/>
    <property type="match status" value="1"/>
</dbReference>
<dbReference type="GO" id="GO:0006281">
    <property type="term" value="P:DNA repair"/>
    <property type="evidence" value="ECO:0007669"/>
    <property type="project" value="UniProtKB-KW"/>
</dbReference>
<dbReference type="PROSITE" id="PS51192">
    <property type="entry name" value="HELICASE_ATP_BIND_1"/>
    <property type="match status" value="1"/>
</dbReference>
<keyword evidence="2" id="KW-0227">DNA damage</keyword>
<dbReference type="PIRSF" id="PIRSF037307">
    <property type="entry name" value="Lhr-like_helic_prd"/>
    <property type="match status" value="1"/>
</dbReference>
<accession>A0A7C3MAL4</accession>
<evidence type="ECO:0000313" key="12">
    <source>
        <dbReference type="EMBL" id="HFW32458.1"/>
    </source>
</evidence>
<feature type="domain" description="Helicase C-terminal" evidence="11">
    <location>
        <begin position="235"/>
        <end position="382"/>
    </location>
</feature>
<dbReference type="InterPro" id="IPR011545">
    <property type="entry name" value="DEAD/DEAH_box_helicase_dom"/>
</dbReference>
<dbReference type="SMART" id="SM00490">
    <property type="entry name" value="HELICc"/>
    <property type="match status" value="1"/>
</dbReference>
<dbReference type="PANTHER" id="PTHR47962">
    <property type="entry name" value="ATP-DEPENDENT HELICASE LHR-RELATED-RELATED"/>
    <property type="match status" value="1"/>
</dbReference>
<gene>
    <name evidence="12" type="ORF">ENW66_05845</name>
</gene>
<dbReference type="InterPro" id="IPR027417">
    <property type="entry name" value="P-loop_NTPase"/>
</dbReference>
<evidence type="ECO:0000256" key="3">
    <source>
        <dbReference type="ARBA" id="ARBA00022801"/>
    </source>
</evidence>
<dbReference type="InterPro" id="IPR052511">
    <property type="entry name" value="ATP-dep_Helicase"/>
</dbReference>
<dbReference type="InterPro" id="IPR014001">
    <property type="entry name" value="Helicase_ATP-bd"/>
</dbReference>
<keyword evidence="3" id="KW-0378">Hydrolase</keyword>
<dbReference type="GO" id="GO:0003677">
    <property type="term" value="F:DNA binding"/>
    <property type="evidence" value="ECO:0007669"/>
    <property type="project" value="UniProtKB-KW"/>
</dbReference>
<dbReference type="GO" id="GO:0005524">
    <property type="term" value="F:ATP binding"/>
    <property type="evidence" value="ECO:0007669"/>
    <property type="project" value="UniProtKB-KW"/>
</dbReference>
<evidence type="ECO:0000256" key="4">
    <source>
        <dbReference type="ARBA" id="ARBA00022806"/>
    </source>
</evidence>
<dbReference type="InterPro" id="IPR017170">
    <property type="entry name" value="Lhr-like"/>
</dbReference>
<dbReference type="InterPro" id="IPR013701">
    <property type="entry name" value="Lhr-like_DEAD/DEAH_assoc"/>
</dbReference>
<dbReference type="AlphaFoldDB" id="A0A7C3MAL4"/>
<evidence type="ECO:0000256" key="6">
    <source>
        <dbReference type="ARBA" id="ARBA00023125"/>
    </source>
</evidence>
<organism evidence="12">
    <name type="scientific">Archaeoglobus fulgidus</name>
    <dbReference type="NCBI Taxonomy" id="2234"/>
    <lineage>
        <taxon>Archaea</taxon>
        <taxon>Methanobacteriati</taxon>
        <taxon>Methanobacteriota</taxon>
        <taxon>Archaeoglobi</taxon>
        <taxon>Archaeoglobales</taxon>
        <taxon>Archaeoglobaceae</taxon>
        <taxon>Archaeoglobus</taxon>
    </lineage>
</organism>
<keyword evidence="4 12" id="KW-0347">Helicase</keyword>
<dbReference type="PROSITE" id="PS51194">
    <property type="entry name" value="HELICASE_CTER"/>
    <property type="match status" value="1"/>
</dbReference>
<evidence type="ECO:0000256" key="2">
    <source>
        <dbReference type="ARBA" id="ARBA00022763"/>
    </source>
</evidence>
<dbReference type="SUPFAM" id="SSF52540">
    <property type="entry name" value="P-loop containing nucleoside triphosphate hydrolases"/>
    <property type="match status" value="1"/>
</dbReference>
<evidence type="ECO:0000256" key="7">
    <source>
        <dbReference type="ARBA" id="ARBA00023204"/>
    </source>
</evidence>
<dbReference type="GO" id="GO:0016887">
    <property type="term" value="F:ATP hydrolysis activity"/>
    <property type="evidence" value="ECO:0007669"/>
    <property type="project" value="TreeGrafter"/>
</dbReference>
<comment type="similarity">
    <text evidence="9">Belongs to the Lhr helicase family. Lhr-Core subfamily.</text>
</comment>
<evidence type="ECO:0000256" key="9">
    <source>
        <dbReference type="ARBA" id="ARBA00093467"/>
    </source>
</evidence>
<dbReference type="Pfam" id="PF19306">
    <property type="entry name" value="WHD_Lhr"/>
    <property type="match status" value="1"/>
</dbReference>
<dbReference type="Pfam" id="PF00270">
    <property type="entry name" value="DEAD"/>
    <property type="match status" value="1"/>
</dbReference>
<dbReference type="PANTHER" id="PTHR47962:SF5">
    <property type="entry name" value="ATP-DEPENDENT HELICASE LHR-RELATED"/>
    <property type="match status" value="1"/>
</dbReference>
<dbReference type="EMBL" id="DTLB01000036">
    <property type="protein sequence ID" value="HFW32458.1"/>
    <property type="molecule type" value="Genomic_DNA"/>
</dbReference>
<dbReference type="InterPro" id="IPR045628">
    <property type="entry name" value="Lhr_WH_dom"/>
</dbReference>
<keyword evidence="6" id="KW-0238">DNA-binding</keyword>
<keyword evidence="8" id="KW-0413">Isomerase</keyword>
<feature type="domain" description="Helicase ATP-binding" evidence="10">
    <location>
        <begin position="26"/>
        <end position="202"/>
    </location>
</feature>
<evidence type="ECO:0000256" key="5">
    <source>
        <dbReference type="ARBA" id="ARBA00022840"/>
    </source>
</evidence>
<evidence type="ECO:0000259" key="10">
    <source>
        <dbReference type="PROSITE" id="PS51192"/>
    </source>
</evidence>
<dbReference type="InterPro" id="IPR001650">
    <property type="entry name" value="Helicase_C-like"/>
</dbReference>
<evidence type="ECO:0000259" key="11">
    <source>
        <dbReference type="PROSITE" id="PS51194"/>
    </source>
</evidence>
<dbReference type="Pfam" id="PF08494">
    <property type="entry name" value="DEAD_assoc"/>
    <property type="match status" value="1"/>
</dbReference>
<name>A0A7C3MAL4_ARCFL</name>
<reference evidence="12" key="1">
    <citation type="journal article" date="2020" name="mSystems">
        <title>Genome- and Community-Level Interaction Insights into Carbon Utilization and Element Cycling Functions of Hydrothermarchaeota in Hydrothermal Sediment.</title>
        <authorList>
            <person name="Zhou Z."/>
            <person name="Liu Y."/>
            <person name="Xu W."/>
            <person name="Pan J."/>
            <person name="Luo Z.H."/>
            <person name="Li M."/>
        </authorList>
    </citation>
    <scope>NUCLEOTIDE SEQUENCE [LARGE SCALE GENOMIC DNA]</scope>
    <source>
        <strain evidence="12">SpSt-87</strain>
    </source>
</reference>
<proteinExistence type="inferred from homology"/>
<keyword evidence="5" id="KW-0067">ATP-binding</keyword>